<organism evidence="2 3">
    <name type="scientific">Castellaniella hirudinis</name>
    <dbReference type="NCBI Taxonomy" id="1144617"/>
    <lineage>
        <taxon>Bacteria</taxon>
        <taxon>Pseudomonadati</taxon>
        <taxon>Pseudomonadota</taxon>
        <taxon>Betaproteobacteria</taxon>
        <taxon>Burkholderiales</taxon>
        <taxon>Alcaligenaceae</taxon>
        <taxon>Castellaniella</taxon>
    </lineage>
</organism>
<evidence type="ECO:0000313" key="3">
    <source>
        <dbReference type="Proteomes" id="UP001595756"/>
    </source>
</evidence>
<evidence type="ECO:0000313" key="2">
    <source>
        <dbReference type="EMBL" id="MFC4297244.1"/>
    </source>
</evidence>
<gene>
    <name evidence="2" type="ORF">ACFO0J_04220</name>
</gene>
<dbReference type="Proteomes" id="UP001595756">
    <property type="component" value="Unassembled WGS sequence"/>
</dbReference>
<dbReference type="EMBL" id="JBHSDY010000002">
    <property type="protein sequence ID" value="MFC4297244.1"/>
    <property type="molecule type" value="Genomic_DNA"/>
</dbReference>
<accession>A0ABV8RWL6</accession>
<reference evidence="3" key="1">
    <citation type="journal article" date="2019" name="Int. J. Syst. Evol. Microbiol.">
        <title>The Global Catalogue of Microorganisms (GCM) 10K type strain sequencing project: providing services to taxonomists for standard genome sequencing and annotation.</title>
        <authorList>
            <consortium name="The Broad Institute Genomics Platform"/>
            <consortium name="The Broad Institute Genome Sequencing Center for Infectious Disease"/>
            <person name="Wu L."/>
            <person name="Ma J."/>
        </authorList>
    </citation>
    <scope>NUCLEOTIDE SEQUENCE [LARGE SCALE GENOMIC DNA]</scope>
    <source>
        <strain evidence="3">CGMCC 1.19029</strain>
    </source>
</reference>
<dbReference type="NCBIfam" id="NF033672">
    <property type="entry name" value="mbn_chaper_assoc"/>
    <property type="match status" value="1"/>
</dbReference>
<evidence type="ECO:0000256" key="1">
    <source>
        <dbReference type="SAM" id="SignalP"/>
    </source>
</evidence>
<feature type="signal peptide" evidence="1">
    <location>
        <begin position="1"/>
        <end position="37"/>
    </location>
</feature>
<sequence>MTQISIKRGPVKTVTLVARAAAALVLYAALGAGAAHAASTDADKVAQSMRAIWDQPDAPLSVGPIVVVEGYALAGWVQQARGGRALLVNHDGSWQVHICGGDGLKDMDALQMAGIKEATARRLVQAANEAEEKVPEETRRKFASFGENIMVDDTHAPR</sequence>
<name>A0ABV8RWL6_9BURK</name>
<protein>
    <submittedName>
        <fullName evidence="2">Copper uptake system-associated protein</fullName>
    </submittedName>
</protein>
<keyword evidence="1" id="KW-0732">Signal</keyword>
<dbReference type="RefSeq" id="WP_376811799.1">
    <property type="nucleotide sequence ID" value="NZ_JBHSDY010000002.1"/>
</dbReference>
<comment type="caution">
    <text evidence="2">The sequence shown here is derived from an EMBL/GenBank/DDBJ whole genome shotgun (WGS) entry which is preliminary data.</text>
</comment>
<feature type="chain" id="PRO_5045377333" evidence="1">
    <location>
        <begin position="38"/>
        <end position="158"/>
    </location>
</feature>
<proteinExistence type="predicted"/>
<keyword evidence="3" id="KW-1185">Reference proteome</keyword>